<reference evidence="2 3" key="1">
    <citation type="submission" date="2024-11" db="EMBL/GenBank/DDBJ databases">
        <title>A near-complete genome assembly of Cinchona calisaya.</title>
        <authorList>
            <person name="Lian D.C."/>
            <person name="Zhao X.W."/>
            <person name="Wei L."/>
        </authorList>
    </citation>
    <scope>NUCLEOTIDE SEQUENCE [LARGE SCALE GENOMIC DNA]</scope>
    <source>
        <tissue evidence="2">Nenye</tissue>
    </source>
</reference>
<feature type="region of interest" description="Disordered" evidence="1">
    <location>
        <begin position="108"/>
        <end position="140"/>
    </location>
</feature>
<protein>
    <submittedName>
        <fullName evidence="2">Uncharacterized protein</fullName>
    </submittedName>
</protein>
<evidence type="ECO:0000313" key="2">
    <source>
        <dbReference type="EMBL" id="KAL3500649.1"/>
    </source>
</evidence>
<name>A0ABD2Y2N2_9GENT</name>
<gene>
    <name evidence="2" type="ORF">ACH5RR_039742</name>
</gene>
<evidence type="ECO:0000256" key="1">
    <source>
        <dbReference type="SAM" id="MobiDB-lite"/>
    </source>
</evidence>
<feature type="compositionally biased region" description="Basic residues" evidence="1">
    <location>
        <begin position="1"/>
        <end position="14"/>
    </location>
</feature>
<sequence>MNPQRRTKRRRLVKKYPQDNEQAAAAAAAAEVLGQELGDHDQENEEPAAAAEVLAQELVDPDQENEQPAAPAAAQVTLNQELQQIVVITNYIQSEESVVVPVRKEFPQLPEPKDHESTEFSDIQKTSDEDDLNPIFPKSLDGNFLDEKEVENLDRAFPETFSVNKFIGVEPLNQDLDQADYSTRHN</sequence>
<evidence type="ECO:0000313" key="3">
    <source>
        <dbReference type="Proteomes" id="UP001630127"/>
    </source>
</evidence>
<feature type="compositionally biased region" description="Basic and acidic residues" evidence="1">
    <location>
        <begin position="108"/>
        <end position="118"/>
    </location>
</feature>
<dbReference type="Proteomes" id="UP001630127">
    <property type="component" value="Unassembled WGS sequence"/>
</dbReference>
<feature type="region of interest" description="Disordered" evidence="1">
    <location>
        <begin position="1"/>
        <end position="49"/>
    </location>
</feature>
<organism evidence="2 3">
    <name type="scientific">Cinchona calisaya</name>
    <dbReference type="NCBI Taxonomy" id="153742"/>
    <lineage>
        <taxon>Eukaryota</taxon>
        <taxon>Viridiplantae</taxon>
        <taxon>Streptophyta</taxon>
        <taxon>Embryophyta</taxon>
        <taxon>Tracheophyta</taxon>
        <taxon>Spermatophyta</taxon>
        <taxon>Magnoliopsida</taxon>
        <taxon>eudicotyledons</taxon>
        <taxon>Gunneridae</taxon>
        <taxon>Pentapetalae</taxon>
        <taxon>asterids</taxon>
        <taxon>lamiids</taxon>
        <taxon>Gentianales</taxon>
        <taxon>Rubiaceae</taxon>
        <taxon>Cinchonoideae</taxon>
        <taxon>Cinchoneae</taxon>
        <taxon>Cinchona</taxon>
    </lineage>
</organism>
<proteinExistence type="predicted"/>
<dbReference type="AlphaFoldDB" id="A0ABD2Y2N2"/>
<accession>A0ABD2Y2N2</accession>
<comment type="caution">
    <text evidence="2">The sequence shown here is derived from an EMBL/GenBank/DDBJ whole genome shotgun (WGS) entry which is preliminary data.</text>
</comment>
<dbReference type="EMBL" id="JBJUIK010000016">
    <property type="protein sequence ID" value="KAL3500649.1"/>
    <property type="molecule type" value="Genomic_DNA"/>
</dbReference>
<keyword evidence="3" id="KW-1185">Reference proteome</keyword>